<evidence type="ECO:0000259" key="6">
    <source>
        <dbReference type="Pfam" id="PF02668"/>
    </source>
</evidence>
<dbReference type="PANTHER" id="PTHR30468">
    <property type="entry name" value="ALPHA-KETOGLUTARATE-DEPENDENT SULFONATE DIOXYGENASE"/>
    <property type="match status" value="1"/>
</dbReference>
<keyword evidence="3 7" id="KW-0223">Dioxygenase</keyword>
<feature type="domain" description="TauD/TfdA-like" evidence="6">
    <location>
        <begin position="57"/>
        <end position="333"/>
    </location>
</feature>
<accession>A0A854Q6K4</accession>
<evidence type="ECO:0000256" key="5">
    <source>
        <dbReference type="ARBA" id="ARBA00023004"/>
    </source>
</evidence>
<sequence>MPVALAASTTNPIESIKAGLAAVDVNKETVFDLRAYSHFDSTPSIGTEFRDSSSKDGKPVLSIRDILGHDERLKALGRLVSERGVVFLRDAEISPEEQKELVEALGLHGGKPKTSGLHIHPLTLAGSELGDEISVISNQFVFDKNFQKSDDTVLKRPFGNALWHSDVTFEPHPSDYATLQIRTLPEVGGDTLWASAYEAYDRLSPAYKTFLEGLTATHIGQNFIDIACKTNATFREHRGAPENVGQHLSAVHPVIRTNPVTGWKGLFVNRVFTKRINELTPQESDRLLEFLFEHVDGNHDIQVRFRWEENNLAIWDNRSTFHAATYDLDTNVRVGTRSVSVGERPFYDPKSVGRREALYNEKAELEKARKAIGDVL</sequence>
<comment type="similarity">
    <text evidence="1">Belongs to the TfdA dioxygenase family.</text>
</comment>
<protein>
    <submittedName>
        <fullName evidence="7">Taurine dioxygenase</fullName>
    </submittedName>
</protein>
<evidence type="ECO:0000256" key="4">
    <source>
        <dbReference type="ARBA" id="ARBA00023002"/>
    </source>
</evidence>
<dbReference type="PANTHER" id="PTHR30468:SF10">
    <property type="entry name" value="TAUD_TFDA-LIKE DOMAIN-CONTAINING PROTEIN"/>
    <property type="match status" value="1"/>
</dbReference>
<keyword evidence="2" id="KW-0479">Metal-binding</keyword>
<evidence type="ECO:0000256" key="1">
    <source>
        <dbReference type="ARBA" id="ARBA00005896"/>
    </source>
</evidence>
<organism evidence="7 8">
    <name type="scientific">Cryptococcus neoformans Tu259-1</name>
    <dbReference type="NCBI Taxonomy" id="1230072"/>
    <lineage>
        <taxon>Eukaryota</taxon>
        <taxon>Fungi</taxon>
        <taxon>Dikarya</taxon>
        <taxon>Basidiomycota</taxon>
        <taxon>Agaricomycotina</taxon>
        <taxon>Tremellomycetes</taxon>
        <taxon>Tremellales</taxon>
        <taxon>Cryptococcaceae</taxon>
        <taxon>Cryptococcus</taxon>
        <taxon>Cryptococcus neoformans species complex</taxon>
    </lineage>
</organism>
<reference evidence="7 8" key="1">
    <citation type="submission" date="2017-06" db="EMBL/GenBank/DDBJ databases">
        <title>Global population genomics of the pathogenic fungus Cryptococcus neoformans var. grubii.</title>
        <authorList>
            <person name="Cuomo C."/>
            <person name="Litvintseva A."/>
            <person name="Chen Y."/>
            <person name="Young S."/>
            <person name="Zeng Q."/>
            <person name="Chapman S."/>
            <person name="Gujja S."/>
            <person name="Saif S."/>
            <person name="Birren B."/>
        </authorList>
    </citation>
    <scope>NUCLEOTIDE SEQUENCE [LARGE SCALE GENOMIC DNA]</scope>
    <source>
        <strain evidence="7 8">Tu259-1</strain>
    </source>
</reference>
<dbReference type="SUPFAM" id="SSF51197">
    <property type="entry name" value="Clavaminate synthase-like"/>
    <property type="match status" value="1"/>
</dbReference>
<evidence type="ECO:0000256" key="3">
    <source>
        <dbReference type="ARBA" id="ARBA00022964"/>
    </source>
</evidence>
<dbReference type="GO" id="GO:0016706">
    <property type="term" value="F:2-oxoglutarate-dependent dioxygenase activity"/>
    <property type="evidence" value="ECO:0007669"/>
    <property type="project" value="TreeGrafter"/>
</dbReference>
<gene>
    <name evidence="7" type="ORF">C361_06109</name>
</gene>
<dbReference type="InterPro" id="IPR042098">
    <property type="entry name" value="TauD-like_sf"/>
</dbReference>
<keyword evidence="5" id="KW-0408">Iron</keyword>
<evidence type="ECO:0000313" key="7">
    <source>
        <dbReference type="EMBL" id="OXG12921.1"/>
    </source>
</evidence>
<dbReference type="GO" id="GO:0005737">
    <property type="term" value="C:cytoplasm"/>
    <property type="evidence" value="ECO:0007669"/>
    <property type="project" value="TreeGrafter"/>
</dbReference>
<proteinExistence type="inferred from homology"/>
<dbReference type="InterPro" id="IPR051323">
    <property type="entry name" value="AtsK-like"/>
</dbReference>
<evidence type="ECO:0000313" key="8">
    <source>
        <dbReference type="Proteomes" id="UP000199727"/>
    </source>
</evidence>
<dbReference type="InterPro" id="IPR003819">
    <property type="entry name" value="TauD/TfdA-like"/>
</dbReference>
<dbReference type="Gene3D" id="3.60.130.10">
    <property type="entry name" value="Clavaminate synthase-like"/>
    <property type="match status" value="1"/>
</dbReference>
<dbReference type="Pfam" id="PF02668">
    <property type="entry name" value="TauD"/>
    <property type="match status" value="1"/>
</dbReference>
<dbReference type="FunFam" id="3.60.130.10:FF:000005">
    <property type="entry name" value="TfdA family taurine dioxygenase"/>
    <property type="match status" value="1"/>
</dbReference>
<dbReference type="AlphaFoldDB" id="A0A854Q6K4"/>
<name>A0A854Q6K4_CRYNE</name>
<dbReference type="Proteomes" id="UP000199727">
    <property type="component" value="Unassembled WGS sequence"/>
</dbReference>
<evidence type="ECO:0000256" key="2">
    <source>
        <dbReference type="ARBA" id="ARBA00022723"/>
    </source>
</evidence>
<dbReference type="GO" id="GO:0046872">
    <property type="term" value="F:metal ion binding"/>
    <property type="evidence" value="ECO:0007669"/>
    <property type="project" value="UniProtKB-KW"/>
</dbReference>
<dbReference type="OrthoDB" id="10257314at2759"/>
<comment type="caution">
    <text evidence="7">The sequence shown here is derived from an EMBL/GenBank/DDBJ whole genome shotgun (WGS) entry which is preliminary data.</text>
</comment>
<dbReference type="EMBL" id="AMKT01000083">
    <property type="protein sequence ID" value="OXG12921.1"/>
    <property type="molecule type" value="Genomic_DNA"/>
</dbReference>
<keyword evidence="4" id="KW-0560">Oxidoreductase</keyword>